<feature type="domain" description="HTH tetR-type" evidence="5">
    <location>
        <begin position="12"/>
        <end position="72"/>
    </location>
</feature>
<organism evidence="6 7">
    <name type="scientific">Paenibacillus anaericanus</name>
    <dbReference type="NCBI Taxonomy" id="170367"/>
    <lineage>
        <taxon>Bacteria</taxon>
        <taxon>Bacillati</taxon>
        <taxon>Bacillota</taxon>
        <taxon>Bacilli</taxon>
        <taxon>Bacillales</taxon>
        <taxon>Paenibacillaceae</taxon>
        <taxon>Paenibacillus</taxon>
    </lineage>
</organism>
<dbReference type="OrthoDB" id="9785164at2"/>
<evidence type="ECO:0000256" key="2">
    <source>
        <dbReference type="ARBA" id="ARBA00023125"/>
    </source>
</evidence>
<evidence type="ECO:0000256" key="3">
    <source>
        <dbReference type="ARBA" id="ARBA00023163"/>
    </source>
</evidence>
<dbReference type="SUPFAM" id="SSF46689">
    <property type="entry name" value="Homeodomain-like"/>
    <property type="match status" value="1"/>
</dbReference>
<dbReference type="Proteomes" id="UP000279446">
    <property type="component" value="Unassembled WGS sequence"/>
</dbReference>
<keyword evidence="3" id="KW-0804">Transcription</keyword>
<dbReference type="EMBL" id="RZNY01000012">
    <property type="protein sequence ID" value="RUT45339.1"/>
    <property type="molecule type" value="Genomic_DNA"/>
</dbReference>
<evidence type="ECO:0000256" key="1">
    <source>
        <dbReference type="ARBA" id="ARBA00023015"/>
    </source>
</evidence>
<protein>
    <submittedName>
        <fullName evidence="6">TetR/AcrR family transcriptional regulator</fullName>
    </submittedName>
</protein>
<dbReference type="InterPro" id="IPR036271">
    <property type="entry name" value="Tet_transcr_reg_TetR-rel_C_sf"/>
</dbReference>
<keyword evidence="7" id="KW-1185">Reference proteome</keyword>
<dbReference type="RefSeq" id="WP_127192943.1">
    <property type="nucleotide sequence ID" value="NZ_RZNY01000012.1"/>
</dbReference>
<comment type="caution">
    <text evidence="6">The sequence shown here is derived from an EMBL/GenBank/DDBJ whole genome shotgun (WGS) entry which is preliminary data.</text>
</comment>
<name>A0A433Y7J8_9BACL</name>
<evidence type="ECO:0000256" key="4">
    <source>
        <dbReference type="PROSITE-ProRule" id="PRU00335"/>
    </source>
</evidence>
<dbReference type="PANTHER" id="PTHR30328">
    <property type="entry name" value="TRANSCRIPTIONAL REPRESSOR"/>
    <property type="match status" value="1"/>
</dbReference>
<dbReference type="PANTHER" id="PTHR30328:SF54">
    <property type="entry name" value="HTH-TYPE TRANSCRIPTIONAL REPRESSOR SCO4008"/>
    <property type="match status" value="1"/>
</dbReference>
<dbReference type="PRINTS" id="PR00455">
    <property type="entry name" value="HTHTETR"/>
</dbReference>
<accession>A0A433Y7J8</accession>
<dbReference type="InterPro" id="IPR050109">
    <property type="entry name" value="HTH-type_TetR-like_transc_reg"/>
</dbReference>
<proteinExistence type="predicted"/>
<evidence type="ECO:0000313" key="7">
    <source>
        <dbReference type="Proteomes" id="UP000279446"/>
    </source>
</evidence>
<keyword evidence="1" id="KW-0805">Transcription regulation</keyword>
<dbReference type="FunFam" id="1.10.10.60:FF:000141">
    <property type="entry name" value="TetR family transcriptional regulator"/>
    <property type="match status" value="1"/>
</dbReference>
<sequence>MGIHDRKEKEKEIRRNDIIDAAERIFFTKGYDHATMDDVAKEAEFSKRTVYVYFNSKEQIYFEIMTRGYKLLIAMLKTDAPKENANHAIAELEQMSLTLYRFSMEHPEYFSAIMEYENGELDFQKGVPVQSQEDCYALGEELLGHLTGALEKGIAEGTIRGELDVVQTALVLWACMIGVFNIAKKKEKYIKNYHRTEPEELLSAAFQLITRSIQTESGGSLR</sequence>
<reference evidence="6 7" key="1">
    <citation type="submission" date="2018-12" db="EMBL/GenBank/DDBJ databases">
        <authorList>
            <person name="Sun L."/>
            <person name="Chen Z."/>
        </authorList>
    </citation>
    <scope>NUCLEOTIDE SEQUENCE [LARGE SCALE GENOMIC DNA]</scope>
    <source>
        <strain evidence="6 7">DSM 15890</strain>
    </source>
</reference>
<dbReference type="Gene3D" id="1.10.357.10">
    <property type="entry name" value="Tetracycline Repressor, domain 2"/>
    <property type="match status" value="1"/>
</dbReference>
<dbReference type="GO" id="GO:0045892">
    <property type="term" value="P:negative regulation of DNA-templated transcription"/>
    <property type="evidence" value="ECO:0007669"/>
    <property type="project" value="UniProtKB-ARBA"/>
</dbReference>
<evidence type="ECO:0000313" key="6">
    <source>
        <dbReference type="EMBL" id="RUT45339.1"/>
    </source>
</evidence>
<evidence type="ECO:0000259" key="5">
    <source>
        <dbReference type="PROSITE" id="PS50977"/>
    </source>
</evidence>
<dbReference type="AlphaFoldDB" id="A0A433Y7J8"/>
<dbReference type="InterPro" id="IPR009057">
    <property type="entry name" value="Homeodomain-like_sf"/>
</dbReference>
<feature type="DNA-binding region" description="H-T-H motif" evidence="4">
    <location>
        <begin position="35"/>
        <end position="54"/>
    </location>
</feature>
<dbReference type="InterPro" id="IPR001647">
    <property type="entry name" value="HTH_TetR"/>
</dbReference>
<gene>
    <name evidence="6" type="ORF">EJP82_15365</name>
</gene>
<keyword evidence="2 4" id="KW-0238">DNA-binding</keyword>
<dbReference type="Pfam" id="PF00440">
    <property type="entry name" value="TetR_N"/>
    <property type="match status" value="1"/>
</dbReference>
<dbReference type="SUPFAM" id="SSF48498">
    <property type="entry name" value="Tetracyclin repressor-like, C-terminal domain"/>
    <property type="match status" value="1"/>
</dbReference>
<dbReference type="GO" id="GO:0003677">
    <property type="term" value="F:DNA binding"/>
    <property type="evidence" value="ECO:0007669"/>
    <property type="project" value="UniProtKB-UniRule"/>
</dbReference>
<dbReference type="PROSITE" id="PS50977">
    <property type="entry name" value="HTH_TETR_2"/>
    <property type="match status" value="1"/>
</dbReference>
<dbReference type="Gene3D" id="1.10.10.60">
    <property type="entry name" value="Homeodomain-like"/>
    <property type="match status" value="1"/>
</dbReference>